<dbReference type="Proteomes" id="UP001597183">
    <property type="component" value="Unassembled WGS sequence"/>
</dbReference>
<dbReference type="RefSeq" id="WP_317787803.1">
    <property type="nucleotide sequence ID" value="NZ_AP028461.1"/>
</dbReference>
<evidence type="ECO:0000313" key="1">
    <source>
        <dbReference type="EMBL" id="MFD1366944.1"/>
    </source>
</evidence>
<protein>
    <submittedName>
        <fullName evidence="1">WXG100 family type VII secretion target</fullName>
    </submittedName>
</protein>
<organism evidence="1 2">
    <name type="scientific">Actinoplanes sichuanensis</name>
    <dbReference type="NCBI Taxonomy" id="512349"/>
    <lineage>
        <taxon>Bacteria</taxon>
        <taxon>Bacillati</taxon>
        <taxon>Actinomycetota</taxon>
        <taxon>Actinomycetes</taxon>
        <taxon>Micromonosporales</taxon>
        <taxon>Micromonosporaceae</taxon>
        <taxon>Actinoplanes</taxon>
    </lineage>
</organism>
<evidence type="ECO:0000313" key="2">
    <source>
        <dbReference type="Proteomes" id="UP001597183"/>
    </source>
</evidence>
<name>A0ABW4A8P9_9ACTN</name>
<dbReference type="EMBL" id="JBHTMK010000019">
    <property type="protein sequence ID" value="MFD1366944.1"/>
    <property type="molecule type" value="Genomic_DNA"/>
</dbReference>
<dbReference type="InterPro" id="IPR036689">
    <property type="entry name" value="ESAT-6-like_sf"/>
</dbReference>
<gene>
    <name evidence="1" type="ORF">ACFQ5G_16450</name>
</gene>
<accession>A0ABW4A8P9</accession>
<proteinExistence type="predicted"/>
<dbReference type="Pfam" id="PF06013">
    <property type="entry name" value="WXG100"/>
    <property type="match status" value="1"/>
</dbReference>
<comment type="caution">
    <text evidence="1">The sequence shown here is derived from an EMBL/GenBank/DDBJ whole genome shotgun (WGS) entry which is preliminary data.</text>
</comment>
<dbReference type="Gene3D" id="1.10.287.1060">
    <property type="entry name" value="ESAT-6-like"/>
    <property type="match status" value="1"/>
</dbReference>
<reference evidence="2" key="1">
    <citation type="journal article" date="2019" name="Int. J. Syst. Evol. Microbiol.">
        <title>The Global Catalogue of Microorganisms (GCM) 10K type strain sequencing project: providing services to taxonomists for standard genome sequencing and annotation.</title>
        <authorList>
            <consortium name="The Broad Institute Genomics Platform"/>
            <consortium name="The Broad Institute Genome Sequencing Center for Infectious Disease"/>
            <person name="Wu L."/>
            <person name="Ma J."/>
        </authorList>
    </citation>
    <scope>NUCLEOTIDE SEQUENCE [LARGE SCALE GENOMIC DNA]</scope>
    <source>
        <strain evidence="2">CCM 7526</strain>
    </source>
</reference>
<dbReference type="InterPro" id="IPR010310">
    <property type="entry name" value="T7SS_ESAT-6-like"/>
</dbReference>
<keyword evidence="2" id="KW-1185">Reference proteome</keyword>
<dbReference type="SUPFAM" id="SSF140453">
    <property type="entry name" value="EsxAB dimer-like"/>
    <property type="match status" value="1"/>
</dbReference>
<sequence>MAGTPGMGQVHATQEQLNSMATRCSDTGQNISRGMTQLLGQIQGLSGGAFAGTANNALQDVSTQLNDGLAKIMQALDELGGKMSSASQTYGVNDEEAAQAIRGAAAAGGADSAVLNALRG</sequence>